<dbReference type="InterPro" id="IPR053150">
    <property type="entry name" value="Teicoplanin_resist-assoc"/>
</dbReference>
<keyword evidence="1" id="KW-1133">Transmembrane helix</keyword>
<organism evidence="3 4">
    <name type="scientific">Paenibacillus melissococcoides</name>
    <dbReference type="NCBI Taxonomy" id="2912268"/>
    <lineage>
        <taxon>Bacteria</taxon>
        <taxon>Bacillati</taxon>
        <taxon>Bacillota</taxon>
        <taxon>Bacilli</taxon>
        <taxon>Bacillales</taxon>
        <taxon>Paenibacillaceae</taxon>
        <taxon>Paenibacillus</taxon>
    </lineage>
</organism>
<protein>
    <submittedName>
        <fullName evidence="3">VanZ family protein</fullName>
    </submittedName>
</protein>
<dbReference type="PANTHER" id="PTHR36834">
    <property type="entry name" value="MEMBRANE PROTEIN-RELATED"/>
    <property type="match status" value="1"/>
</dbReference>
<dbReference type="PANTHER" id="PTHR36834:SF2">
    <property type="entry name" value="MEMBRANE PROTEIN"/>
    <property type="match status" value="1"/>
</dbReference>
<dbReference type="Pfam" id="PF04892">
    <property type="entry name" value="VanZ"/>
    <property type="match status" value="1"/>
</dbReference>
<keyword evidence="4" id="KW-1185">Reference proteome</keyword>
<gene>
    <name evidence="3" type="ORF">WJ0W_001653</name>
</gene>
<reference evidence="3" key="1">
    <citation type="submission" date="2022-06" db="EMBL/GenBank/DDBJ databases">
        <authorList>
            <person name="Dietemann V."/>
            <person name="Ory F."/>
            <person name="Dainat B."/>
            <person name="Oberhansli S."/>
        </authorList>
    </citation>
    <scope>NUCLEOTIDE SEQUENCE</scope>
    <source>
        <strain evidence="3">Ena-SAMPLE-TAB-26-04-2022-14:26:32:270-5432</strain>
    </source>
</reference>
<feature type="transmembrane region" description="Helical" evidence="1">
    <location>
        <begin position="16"/>
        <end position="38"/>
    </location>
</feature>
<comment type="caution">
    <text evidence="3">The sequence shown here is derived from an EMBL/GenBank/DDBJ whole genome shotgun (WGS) entry which is preliminary data.</text>
</comment>
<feature type="domain" description="VanZ-like" evidence="2">
    <location>
        <begin position="21"/>
        <end position="133"/>
    </location>
</feature>
<dbReference type="InterPro" id="IPR006976">
    <property type="entry name" value="VanZ-like"/>
</dbReference>
<feature type="transmembrane region" description="Helical" evidence="1">
    <location>
        <begin position="116"/>
        <end position="137"/>
    </location>
</feature>
<dbReference type="Proteomes" id="UP001154322">
    <property type="component" value="Unassembled WGS sequence"/>
</dbReference>
<evidence type="ECO:0000259" key="2">
    <source>
        <dbReference type="Pfam" id="PF04892"/>
    </source>
</evidence>
<evidence type="ECO:0000313" key="3">
    <source>
        <dbReference type="EMBL" id="CAH8244418.1"/>
    </source>
</evidence>
<name>A0ABM9FYS8_9BACL</name>
<feature type="transmembrane region" description="Helical" evidence="1">
    <location>
        <begin position="89"/>
        <end position="110"/>
    </location>
</feature>
<keyword evidence="1" id="KW-0812">Transmembrane</keyword>
<proteinExistence type="predicted"/>
<dbReference type="EMBL" id="CALYLO010000001">
    <property type="protein sequence ID" value="CAH8244418.1"/>
    <property type="molecule type" value="Genomic_DNA"/>
</dbReference>
<accession>A0ABM9FYS8</accession>
<evidence type="ECO:0000313" key="4">
    <source>
        <dbReference type="Proteomes" id="UP001154322"/>
    </source>
</evidence>
<evidence type="ECO:0000256" key="1">
    <source>
        <dbReference type="SAM" id="Phobius"/>
    </source>
</evidence>
<keyword evidence="1" id="KW-0472">Membrane</keyword>
<feature type="transmembrane region" description="Helical" evidence="1">
    <location>
        <begin position="144"/>
        <end position="164"/>
    </location>
</feature>
<sequence>MARQEIGGEILENKKLTFVLFIIYVLALIWLVLFKLQFSFDQIDRVRVINMIPLNKSVFSEVYSNISIFVPLGIYICMLKSKWSFMKKLVSILGFTLAFEIIQFVLAIGRSDITDILANTLGGTIGIGIYELLFKILKHRTNKFINLFALVLTSCAIFFILFIFKRHR</sequence>
<feature type="transmembrane region" description="Helical" evidence="1">
    <location>
        <begin position="58"/>
        <end position="77"/>
    </location>
</feature>